<dbReference type="SUPFAM" id="SSF55447">
    <property type="entry name" value="CO dehydrogenase flavoprotein C-terminal domain-like"/>
    <property type="match status" value="1"/>
</dbReference>
<dbReference type="InterPro" id="IPR005107">
    <property type="entry name" value="CO_DH_flav_C"/>
</dbReference>
<protein>
    <submittedName>
        <fullName evidence="5">Carbon monoxide dehydrogenase</fullName>
    </submittedName>
</protein>
<evidence type="ECO:0000259" key="4">
    <source>
        <dbReference type="PROSITE" id="PS51387"/>
    </source>
</evidence>
<keyword evidence="3" id="KW-0560">Oxidoreductase</keyword>
<dbReference type="InterPro" id="IPR036318">
    <property type="entry name" value="FAD-bd_PCMH-like_sf"/>
</dbReference>
<dbReference type="Proteomes" id="UP000616143">
    <property type="component" value="Unassembled WGS sequence"/>
</dbReference>
<dbReference type="Pfam" id="PF03450">
    <property type="entry name" value="CO_deh_flav_C"/>
    <property type="match status" value="1"/>
</dbReference>
<organism evidence="5 6">
    <name type="scientific">Sulfodiicoccus acidiphilus</name>
    <dbReference type="NCBI Taxonomy" id="1670455"/>
    <lineage>
        <taxon>Archaea</taxon>
        <taxon>Thermoproteota</taxon>
        <taxon>Thermoprotei</taxon>
        <taxon>Sulfolobales</taxon>
        <taxon>Sulfolobaceae</taxon>
        <taxon>Sulfodiicoccus</taxon>
    </lineage>
</organism>
<dbReference type="Gene3D" id="3.30.390.50">
    <property type="entry name" value="CO dehydrogenase flavoprotein, C-terminal domain"/>
    <property type="match status" value="1"/>
</dbReference>
<dbReference type="InterPro" id="IPR036683">
    <property type="entry name" value="CO_DH_flav_C_dom_sf"/>
</dbReference>
<dbReference type="Gene3D" id="3.30.43.10">
    <property type="entry name" value="Uridine Diphospho-n-acetylenolpyruvylglucosamine Reductase, domain 2"/>
    <property type="match status" value="1"/>
</dbReference>
<dbReference type="PANTHER" id="PTHR42659">
    <property type="entry name" value="XANTHINE DEHYDROGENASE SUBUNIT C-RELATED"/>
    <property type="match status" value="1"/>
</dbReference>
<dbReference type="SMART" id="SM01092">
    <property type="entry name" value="CO_deh_flav_C"/>
    <property type="match status" value="1"/>
</dbReference>
<keyword evidence="2" id="KW-0274">FAD</keyword>
<dbReference type="PANTHER" id="PTHR42659:SF2">
    <property type="entry name" value="XANTHINE DEHYDROGENASE SUBUNIT C-RELATED"/>
    <property type="match status" value="1"/>
</dbReference>
<dbReference type="InterPro" id="IPR016167">
    <property type="entry name" value="FAD-bd_PCMH_sub1"/>
</dbReference>
<dbReference type="PROSITE" id="PS51387">
    <property type="entry name" value="FAD_PCMH"/>
    <property type="match status" value="1"/>
</dbReference>
<dbReference type="SUPFAM" id="SSF56176">
    <property type="entry name" value="FAD-binding/transporter-associated domain-like"/>
    <property type="match status" value="1"/>
</dbReference>
<dbReference type="RefSeq" id="WP_188848454.1">
    <property type="nucleotide sequence ID" value="NZ_BMQS01000008.1"/>
</dbReference>
<proteinExistence type="predicted"/>
<evidence type="ECO:0000256" key="2">
    <source>
        <dbReference type="ARBA" id="ARBA00022827"/>
    </source>
</evidence>
<dbReference type="InterPro" id="IPR016166">
    <property type="entry name" value="FAD-bd_PCMH"/>
</dbReference>
<feature type="domain" description="FAD-binding PCMH-type" evidence="4">
    <location>
        <begin position="4"/>
        <end position="179"/>
    </location>
</feature>
<reference evidence="5" key="2">
    <citation type="submission" date="2020-09" db="EMBL/GenBank/DDBJ databases">
        <authorList>
            <person name="Sun Q."/>
            <person name="Ohkuma M."/>
        </authorList>
    </citation>
    <scope>NUCLEOTIDE SEQUENCE</scope>
    <source>
        <strain evidence="5">JCM 31740</strain>
    </source>
</reference>
<evidence type="ECO:0000313" key="6">
    <source>
        <dbReference type="Proteomes" id="UP000616143"/>
    </source>
</evidence>
<gene>
    <name evidence="5" type="ORF">GCM10007116_10260</name>
</gene>
<evidence type="ECO:0000256" key="3">
    <source>
        <dbReference type="ARBA" id="ARBA00023002"/>
    </source>
</evidence>
<dbReference type="EMBL" id="BMQS01000008">
    <property type="protein sequence ID" value="GGT94611.1"/>
    <property type="molecule type" value="Genomic_DNA"/>
</dbReference>
<dbReference type="InterPro" id="IPR016169">
    <property type="entry name" value="FAD-bd_PCMH_sub2"/>
</dbReference>
<dbReference type="FunFam" id="3.30.465.10:FF:000017">
    <property type="entry name" value="Xanthine dehydrogenase, FAD binding subunit"/>
    <property type="match status" value="1"/>
</dbReference>
<dbReference type="GO" id="GO:0071949">
    <property type="term" value="F:FAD binding"/>
    <property type="evidence" value="ECO:0007669"/>
    <property type="project" value="InterPro"/>
</dbReference>
<reference evidence="5" key="1">
    <citation type="journal article" date="2014" name="Int. J. Syst. Evol. Microbiol.">
        <title>Complete genome sequence of Corynebacterium casei LMG S-19264T (=DSM 44701T), isolated from a smear-ripened cheese.</title>
        <authorList>
            <consortium name="US DOE Joint Genome Institute (JGI-PGF)"/>
            <person name="Walter F."/>
            <person name="Albersmeier A."/>
            <person name="Kalinowski J."/>
            <person name="Ruckert C."/>
        </authorList>
    </citation>
    <scope>NUCLEOTIDE SEQUENCE</scope>
    <source>
        <strain evidence="5">JCM 31740</strain>
    </source>
</reference>
<dbReference type="InterPro" id="IPR051312">
    <property type="entry name" value="Diverse_Substr_Oxidored"/>
</dbReference>
<dbReference type="AlphaFoldDB" id="A0A830GYQ3"/>
<dbReference type="InterPro" id="IPR002346">
    <property type="entry name" value="Mopterin_DH_FAD-bd"/>
</dbReference>
<dbReference type="GO" id="GO:0016491">
    <property type="term" value="F:oxidoreductase activity"/>
    <property type="evidence" value="ECO:0007669"/>
    <property type="project" value="UniProtKB-KW"/>
</dbReference>
<name>A0A830GYQ3_9CREN</name>
<comment type="caution">
    <text evidence="5">The sequence shown here is derived from an EMBL/GenBank/DDBJ whole genome shotgun (WGS) entry which is preliminary data.</text>
</comment>
<dbReference type="Gene3D" id="3.30.465.10">
    <property type="match status" value="1"/>
</dbReference>
<dbReference type="Pfam" id="PF00941">
    <property type="entry name" value="FAD_binding_5"/>
    <property type="match status" value="1"/>
</dbReference>
<sequence length="290" mass="31748">MPFYTPVDFDYYAPRNVDEAVTLLSEKEDSVIIAGGQTLLTLLKLRILRPKNVIDLSKVSSLRYIKEENGEIRIGAITVHNEVARSQLIASRCGLLSAAAGRIGDEQVRNRGTIGGSVANADPSANYEPVLLALDARFTLIGPQGRREVGAREFFVDAYTTAINKGEVLTEVKVRELSEVGYSFKKAARREQEFAIVNVAALLWLEGDEIKDVRVAVGGVTARPERLDGVEEALIGKGKEAIPSALSSVEYSGKPISDVRASSGYREYLSKIYLRRALEEAYARAKGVRS</sequence>
<evidence type="ECO:0000313" key="5">
    <source>
        <dbReference type="EMBL" id="GGT94611.1"/>
    </source>
</evidence>
<dbReference type="OrthoDB" id="19205at2157"/>
<evidence type="ECO:0000256" key="1">
    <source>
        <dbReference type="ARBA" id="ARBA00022630"/>
    </source>
</evidence>
<keyword evidence="1" id="KW-0285">Flavoprotein</keyword>
<accession>A0A830GYQ3</accession>